<dbReference type="SMART" id="SM00860">
    <property type="entry name" value="SMI1_KNR4"/>
    <property type="match status" value="1"/>
</dbReference>
<gene>
    <name evidence="3" type="ORF">B4N89_09045</name>
</gene>
<feature type="region of interest" description="Disordered" evidence="1">
    <location>
        <begin position="1"/>
        <end position="52"/>
    </location>
</feature>
<dbReference type="InterPro" id="IPR037883">
    <property type="entry name" value="Knr4/Smi1-like_sf"/>
</dbReference>
<comment type="caution">
    <text evidence="3">The sequence shown here is derived from an EMBL/GenBank/DDBJ whole genome shotgun (WGS) entry which is preliminary data.</text>
</comment>
<keyword evidence="4" id="KW-1185">Reference proteome</keyword>
<name>A0A1T3NW68_9ACTN</name>
<protein>
    <recommendedName>
        <fullName evidence="2">Knr4/Smi1-like domain-containing protein</fullName>
    </recommendedName>
</protein>
<feature type="domain" description="Knr4/Smi1-like" evidence="2">
    <location>
        <begin position="68"/>
        <end position="206"/>
    </location>
</feature>
<dbReference type="Pfam" id="PF09346">
    <property type="entry name" value="SMI1_KNR4"/>
    <property type="match status" value="1"/>
</dbReference>
<proteinExistence type="predicted"/>
<reference evidence="3 4" key="1">
    <citation type="submission" date="2017-03" db="EMBL/GenBank/DDBJ databases">
        <title>Draft genome sequence of Streptomyces scabrisporus NF3, endophyte isolated from Amphipterygium adstringens.</title>
        <authorList>
            <person name="Vazquez M."/>
            <person name="Ceapa C.D."/>
            <person name="Rodriguez Luna D."/>
            <person name="Sanchez Esquivel S."/>
        </authorList>
    </citation>
    <scope>NUCLEOTIDE SEQUENCE [LARGE SCALE GENOMIC DNA]</scope>
    <source>
        <strain evidence="3 4">NF3</strain>
    </source>
</reference>
<evidence type="ECO:0000313" key="3">
    <source>
        <dbReference type="EMBL" id="OPC81077.1"/>
    </source>
</evidence>
<evidence type="ECO:0000256" key="1">
    <source>
        <dbReference type="SAM" id="MobiDB-lite"/>
    </source>
</evidence>
<feature type="compositionally biased region" description="Basic residues" evidence="1">
    <location>
        <begin position="41"/>
        <end position="51"/>
    </location>
</feature>
<dbReference type="AlphaFoldDB" id="A0A1T3NW68"/>
<dbReference type="InterPro" id="IPR018958">
    <property type="entry name" value="Knr4/Smi1-like_dom"/>
</dbReference>
<dbReference type="STRING" id="159449.B4N89_09045"/>
<evidence type="ECO:0000259" key="2">
    <source>
        <dbReference type="SMART" id="SM00860"/>
    </source>
</evidence>
<accession>A0A1T3NW68</accession>
<dbReference type="Gene3D" id="3.40.1580.10">
    <property type="entry name" value="SMI1/KNR4-like"/>
    <property type="match status" value="1"/>
</dbReference>
<dbReference type="Proteomes" id="UP000190037">
    <property type="component" value="Unassembled WGS sequence"/>
</dbReference>
<dbReference type="SUPFAM" id="SSF160631">
    <property type="entry name" value="SMI1/KNR4-like"/>
    <property type="match status" value="1"/>
</dbReference>
<feature type="compositionally biased region" description="Basic residues" evidence="1">
    <location>
        <begin position="11"/>
        <end position="22"/>
    </location>
</feature>
<organism evidence="3 4">
    <name type="scientific">Embleya scabrispora</name>
    <dbReference type="NCBI Taxonomy" id="159449"/>
    <lineage>
        <taxon>Bacteria</taxon>
        <taxon>Bacillati</taxon>
        <taxon>Actinomycetota</taxon>
        <taxon>Actinomycetes</taxon>
        <taxon>Kitasatosporales</taxon>
        <taxon>Streptomycetaceae</taxon>
        <taxon>Embleya</taxon>
    </lineage>
</organism>
<sequence length="226" mass="25820">MGRRPPGPQRSRIRLAPRRGHTHHDAHTVRSTLRGETSRWYRQRHGPRSRVRQPWSPALTVELTPRGTLSEEALRELEEKLGFALPAEYRAWLAATNGADFPVAAQLMPRGLDPEDDLYGHRTGGDRQTELLYAHGYCRDVLTLDYLPVTRLTTGIVAIKVTEPECGSLWYWSESTLDTDEEYTPEYISTHLLRRVADTFAQFLELWEIDPTSPFLDSADPERTAP</sequence>
<evidence type="ECO:0000313" key="4">
    <source>
        <dbReference type="Proteomes" id="UP000190037"/>
    </source>
</evidence>
<dbReference type="EMBL" id="MWQN01000001">
    <property type="protein sequence ID" value="OPC81077.1"/>
    <property type="molecule type" value="Genomic_DNA"/>
</dbReference>